<dbReference type="Proteomes" id="UP000193804">
    <property type="component" value="Unassembled WGS sequence"/>
</dbReference>
<evidence type="ECO:0000313" key="2">
    <source>
        <dbReference type="EMBL" id="SMG12768.1"/>
    </source>
</evidence>
<dbReference type="RefSeq" id="WP_085515537.1">
    <property type="nucleotide sequence ID" value="NZ_FXAW01000001.1"/>
</dbReference>
<dbReference type="InterPro" id="IPR029057">
    <property type="entry name" value="PRTase-like"/>
</dbReference>
<keyword evidence="2" id="KW-0328">Glycosyltransferase</keyword>
<dbReference type="STRING" id="1028.SAMN05661096_00538"/>
<dbReference type="AlphaFoldDB" id="A0A1X7IF02"/>
<name>A0A1X7IF02_9BACT</name>
<protein>
    <submittedName>
        <fullName evidence="2">Pyrimidine operon attenuation protein / uracil phosphoribosyltransferase</fullName>
    </submittedName>
</protein>
<dbReference type="InterPro" id="IPR050137">
    <property type="entry name" value="PyrR_bifunctional"/>
</dbReference>
<keyword evidence="3" id="KW-1185">Reference proteome</keyword>
<dbReference type="PANTHER" id="PTHR11608">
    <property type="entry name" value="BIFUNCTIONAL PROTEIN PYRR"/>
    <property type="match status" value="1"/>
</dbReference>
<organism evidence="2 3">
    <name type="scientific">Marivirga sericea</name>
    <dbReference type="NCBI Taxonomy" id="1028"/>
    <lineage>
        <taxon>Bacteria</taxon>
        <taxon>Pseudomonadati</taxon>
        <taxon>Bacteroidota</taxon>
        <taxon>Cytophagia</taxon>
        <taxon>Cytophagales</taxon>
        <taxon>Marivirgaceae</taxon>
        <taxon>Marivirga</taxon>
    </lineage>
</organism>
<proteinExistence type="predicted"/>
<dbReference type="EMBL" id="FXAW01000001">
    <property type="protein sequence ID" value="SMG12768.1"/>
    <property type="molecule type" value="Genomic_DNA"/>
</dbReference>
<dbReference type="InterPro" id="IPR000836">
    <property type="entry name" value="PRTase_dom"/>
</dbReference>
<evidence type="ECO:0000313" key="3">
    <source>
        <dbReference type="Proteomes" id="UP000193804"/>
    </source>
</evidence>
<feature type="domain" description="Phosphoribosyltransferase" evidence="1">
    <location>
        <begin position="6"/>
        <end position="157"/>
    </location>
</feature>
<gene>
    <name evidence="2" type="ORF">SAMN05661096_00538</name>
</gene>
<reference evidence="3" key="1">
    <citation type="submission" date="2017-04" db="EMBL/GenBank/DDBJ databases">
        <authorList>
            <person name="Varghese N."/>
            <person name="Submissions S."/>
        </authorList>
    </citation>
    <scope>NUCLEOTIDE SEQUENCE [LARGE SCALE GENOMIC DNA]</scope>
    <source>
        <strain evidence="3">DSM 4125</strain>
    </source>
</reference>
<sequence>MLNKSNQILDREAIRSKIKRIAFQILENNYKEKNLYIIGINGGGAILAKNITVELIEISDLKPNYLSIKLNKLSPADSEVVLSDKITNSEDAVVLLVDDVLNSGKTVFYALRPLMDMNLKKIETAFLVNRAHRSFPIAANYTGVEIATTIQEHINFNWSDEGFGVYLE</sequence>
<dbReference type="PANTHER" id="PTHR11608:SF0">
    <property type="entry name" value="BIFUNCTIONAL PROTEIN PYRR"/>
    <property type="match status" value="1"/>
</dbReference>
<dbReference type="CDD" id="cd06223">
    <property type="entry name" value="PRTases_typeI"/>
    <property type="match status" value="1"/>
</dbReference>
<dbReference type="OrthoDB" id="664757at2"/>
<dbReference type="SUPFAM" id="SSF53271">
    <property type="entry name" value="PRTase-like"/>
    <property type="match status" value="1"/>
</dbReference>
<evidence type="ECO:0000259" key="1">
    <source>
        <dbReference type="Pfam" id="PF00156"/>
    </source>
</evidence>
<dbReference type="Pfam" id="PF00156">
    <property type="entry name" value="Pribosyltran"/>
    <property type="match status" value="1"/>
</dbReference>
<dbReference type="GO" id="GO:0016757">
    <property type="term" value="F:glycosyltransferase activity"/>
    <property type="evidence" value="ECO:0007669"/>
    <property type="project" value="UniProtKB-KW"/>
</dbReference>
<accession>A0A1X7IF02</accession>
<keyword evidence="2" id="KW-0808">Transferase</keyword>
<dbReference type="Gene3D" id="3.40.50.2020">
    <property type="match status" value="1"/>
</dbReference>